<evidence type="ECO:0000313" key="3">
    <source>
        <dbReference type="EnsemblProtists" id="PYU1_T002908"/>
    </source>
</evidence>
<dbReference type="UniPathway" id="UPA00988"/>
<dbReference type="Gene3D" id="3.40.50.300">
    <property type="entry name" value="P-loop containing nucleotide triphosphate hydrolases"/>
    <property type="match status" value="1"/>
</dbReference>
<dbReference type="OMA" id="MFTELNS"/>
<dbReference type="GO" id="GO:0033588">
    <property type="term" value="C:elongator holoenzyme complex"/>
    <property type="evidence" value="ECO:0007669"/>
    <property type="project" value="InterPro"/>
</dbReference>
<dbReference type="GO" id="GO:0002098">
    <property type="term" value="P:tRNA wobble uridine modification"/>
    <property type="evidence" value="ECO:0007669"/>
    <property type="project" value="InterPro"/>
</dbReference>
<dbReference type="Pfam" id="PF09807">
    <property type="entry name" value="ELP6"/>
    <property type="match status" value="1"/>
</dbReference>
<sequence length="225" mass="24206">MAEALYYLSESLAWAPTSAPRGELVLISDTVESSGAFLVHHFVALFLKAGHRVCFLSFANSNAHYAAVGRKLGVNFASLETANTLRVMDGFSTAASPPFTSLIDLFHAIARFGKVSQQQEDKQQTPVSIVIDDLSALKWQFGADKVLAFVRCCKTLTHTDNGRVNVVVLSHADTASSSLSSSPFTSRSLQSSGLEGLRAPVAISYKILENTIRCFRSGGDALCSI</sequence>
<dbReference type="PANTHER" id="PTHR16184:SF6">
    <property type="entry name" value="ELONGATOR COMPLEX PROTEIN 6"/>
    <property type="match status" value="1"/>
</dbReference>
<dbReference type="InParanoid" id="K3WD67"/>
<comment type="pathway">
    <text evidence="1">tRNA modification; 5-methoxycarbonylmethyl-2-thiouridine-tRNA biosynthesis.</text>
</comment>
<dbReference type="InterPro" id="IPR027417">
    <property type="entry name" value="P-loop_NTPase"/>
</dbReference>
<evidence type="ECO:0000313" key="4">
    <source>
        <dbReference type="Proteomes" id="UP000019132"/>
    </source>
</evidence>
<dbReference type="InterPro" id="IPR018627">
    <property type="entry name" value="ELP6"/>
</dbReference>
<reference evidence="4" key="1">
    <citation type="journal article" date="2010" name="Genome Biol.">
        <title>Genome sequence of the necrotrophic plant pathogen Pythium ultimum reveals original pathogenicity mechanisms and effector repertoire.</title>
        <authorList>
            <person name="Levesque C.A."/>
            <person name="Brouwer H."/>
            <person name="Cano L."/>
            <person name="Hamilton J.P."/>
            <person name="Holt C."/>
            <person name="Huitema E."/>
            <person name="Raffaele S."/>
            <person name="Robideau G.P."/>
            <person name="Thines M."/>
            <person name="Win J."/>
            <person name="Zerillo M.M."/>
            <person name="Beakes G.W."/>
            <person name="Boore J.L."/>
            <person name="Busam D."/>
            <person name="Dumas B."/>
            <person name="Ferriera S."/>
            <person name="Fuerstenberg S.I."/>
            <person name="Gachon C.M."/>
            <person name="Gaulin E."/>
            <person name="Govers F."/>
            <person name="Grenville-Briggs L."/>
            <person name="Horner N."/>
            <person name="Hostetler J."/>
            <person name="Jiang R.H."/>
            <person name="Johnson J."/>
            <person name="Krajaejun T."/>
            <person name="Lin H."/>
            <person name="Meijer H.J."/>
            <person name="Moore B."/>
            <person name="Morris P."/>
            <person name="Phuntmart V."/>
            <person name="Puiu D."/>
            <person name="Shetty J."/>
            <person name="Stajich J.E."/>
            <person name="Tripathy S."/>
            <person name="Wawra S."/>
            <person name="van West P."/>
            <person name="Whitty B.R."/>
            <person name="Coutinho P.M."/>
            <person name="Henrissat B."/>
            <person name="Martin F."/>
            <person name="Thomas P.D."/>
            <person name="Tyler B.M."/>
            <person name="De Vries R.P."/>
            <person name="Kamoun S."/>
            <person name="Yandell M."/>
            <person name="Tisserat N."/>
            <person name="Buell C.R."/>
        </authorList>
    </citation>
    <scope>NUCLEOTIDE SEQUENCE</scope>
    <source>
        <strain evidence="4">DAOM:BR144</strain>
    </source>
</reference>
<name>K3WD67_GLOUD</name>
<keyword evidence="4" id="KW-1185">Reference proteome</keyword>
<dbReference type="Proteomes" id="UP000019132">
    <property type="component" value="Unassembled WGS sequence"/>
</dbReference>
<reference evidence="3" key="3">
    <citation type="submission" date="2015-02" db="UniProtKB">
        <authorList>
            <consortium name="EnsemblProtists"/>
        </authorList>
    </citation>
    <scope>IDENTIFICATION</scope>
    <source>
        <strain evidence="3">DAOM BR144</strain>
    </source>
</reference>
<dbReference type="EMBL" id="GL376628">
    <property type="status" value="NOT_ANNOTATED_CDS"/>
    <property type="molecule type" value="Genomic_DNA"/>
</dbReference>
<proteinExistence type="inferred from homology"/>
<evidence type="ECO:0008006" key="5">
    <source>
        <dbReference type="Google" id="ProtNLM"/>
    </source>
</evidence>
<dbReference type="PANTHER" id="PTHR16184">
    <property type="entry name" value="ELONGATOR COMPLEX PROTEIN 6"/>
    <property type="match status" value="1"/>
</dbReference>
<dbReference type="EnsemblProtists" id="PYU1_T002908">
    <property type="protein sequence ID" value="PYU1_T002908"/>
    <property type="gene ID" value="PYU1_G002905"/>
</dbReference>
<organism evidence="3 4">
    <name type="scientific">Globisporangium ultimum (strain ATCC 200006 / CBS 805.95 / DAOM BR144)</name>
    <name type="common">Pythium ultimum</name>
    <dbReference type="NCBI Taxonomy" id="431595"/>
    <lineage>
        <taxon>Eukaryota</taxon>
        <taxon>Sar</taxon>
        <taxon>Stramenopiles</taxon>
        <taxon>Oomycota</taxon>
        <taxon>Peronosporomycetes</taxon>
        <taxon>Pythiales</taxon>
        <taxon>Pythiaceae</taxon>
        <taxon>Globisporangium</taxon>
    </lineage>
</organism>
<dbReference type="eggNOG" id="KOG4723">
    <property type="taxonomic scope" value="Eukaryota"/>
</dbReference>
<dbReference type="VEuPathDB" id="FungiDB:PYU1_G002905"/>
<protein>
    <recommendedName>
        <fullName evidence="5">Elongator complex protein 6</fullName>
    </recommendedName>
</protein>
<dbReference type="STRING" id="431595.K3WD67"/>
<dbReference type="AlphaFoldDB" id="K3WD67"/>
<accession>K3WD67</accession>
<reference evidence="4" key="2">
    <citation type="submission" date="2010-04" db="EMBL/GenBank/DDBJ databases">
        <authorList>
            <person name="Buell R."/>
            <person name="Hamilton J."/>
            <person name="Hostetler J."/>
        </authorList>
    </citation>
    <scope>NUCLEOTIDE SEQUENCE [LARGE SCALE GENOMIC DNA]</scope>
    <source>
        <strain evidence="4">DAOM:BR144</strain>
    </source>
</reference>
<evidence type="ECO:0000256" key="2">
    <source>
        <dbReference type="ARBA" id="ARBA00008837"/>
    </source>
</evidence>
<dbReference type="HOGENOM" id="CLU_082493_0_0_1"/>
<evidence type="ECO:0000256" key="1">
    <source>
        <dbReference type="ARBA" id="ARBA00005043"/>
    </source>
</evidence>
<comment type="similarity">
    <text evidence="2">Belongs to the ELP6 family.</text>
</comment>